<protein>
    <submittedName>
        <fullName evidence="1 2">Uncharacterized protein</fullName>
    </submittedName>
</protein>
<dbReference type="OrthoDB" id="444631at2759"/>
<gene>
    <name evidence="1" type="ORF">MAPG_01369</name>
</gene>
<organism evidence="2 3">
    <name type="scientific">Magnaporthiopsis poae (strain ATCC 64411 / 73-15)</name>
    <name type="common">Kentucky bluegrass fungus</name>
    <name type="synonym">Magnaporthe poae</name>
    <dbReference type="NCBI Taxonomy" id="644358"/>
    <lineage>
        <taxon>Eukaryota</taxon>
        <taxon>Fungi</taxon>
        <taxon>Dikarya</taxon>
        <taxon>Ascomycota</taxon>
        <taxon>Pezizomycotina</taxon>
        <taxon>Sordariomycetes</taxon>
        <taxon>Sordariomycetidae</taxon>
        <taxon>Magnaporthales</taxon>
        <taxon>Magnaporthaceae</taxon>
        <taxon>Magnaporthiopsis</taxon>
    </lineage>
</organism>
<reference evidence="3" key="1">
    <citation type="submission" date="2010-05" db="EMBL/GenBank/DDBJ databases">
        <title>The genome sequence of Magnaporthe poae strain ATCC 64411.</title>
        <authorList>
            <person name="Ma L.-J."/>
            <person name="Dead R."/>
            <person name="Young S."/>
            <person name="Zeng Q."/>
            <person name="Koehrsen M."/>
            <person name="Alvarado L."/>
            <person name="Berlin A."/>
            <person name="Chapman S.B."/>
            <person name="Chen Z."/>
            <person name="Freedman E."/>
            <person name="Gellesch M."/>
            <person name="Goldberg J."/>
            <person name="Griggs A."/>
            <person name="Gujja S."/>
            <person name="Heilman E.R."/>
            <person name="Heiman D."/>
            <person name="Hepburn T."/>
            <person name="Howarth C."/>
            <person name="Jen D."/>
            <person name="Larson L."/>
            <person name="Mehta T."/>
            <person name="Neiman D."/>
            <person name="Pearson M."/>
            <person name="Roberts A."/>
            <person name="Saif S."/>
            <person name="Shea T."/>
            <person name="Shenoy N."/>
            <person name="Sisk P."/>
            <person name="Stolte C."/>
            <person name="Sykes S."/>
            <person name="Walk T."/>
            <person name="White J."/>
            <person name="Yandava C."/>
            <person name="Haas B."/>
            <person name="Nusbaum C."/>
            <person name="Birren B."/>
        </authorList>
    </citation>
    <scope>NUCLEOTIDE SEQUENCE [LARGE SCALE GENOMIC DNA]</scope>
    <source>
        <strain evidence="3">ATCC 64411 / 73-15</strain>
    </source>
</reference>
<dbReference type="AlphaFoldDB" id="A0A0C4DNI2"/>
<keyword evidence="3" id="KW-1185">Reference proteome</keyword>
<sequence length="258" mass="27280">MGTSGVLSSGVNWRPRASVSAMNSLCVIMVPHSRAYRSVRQDGVPPRKSAGVVAEGLKLSILPQSLLKSASVMSLVQHLAVAALPLAGSAGSKGCVHLALSSGMATMLVVVCRSQCECRQTSSSSEVKATSHSWIPAPIREPFALDRKDQNIISIVLRRGTTKRRESHSPARIDSRVSSGICSVPPPRWAMESLVGFICISLHDSSLLFSGLSSMLSTSQYGLGPSCTNWTGWTWGPFGLAGAALPEPLRASRPATAN</sequence>
<name>A0A0C4DNI2_MAGP6</name>
<reference evidence="1" key="3">
    <citation type="submission" date="2011-03" db="EMBL/GenBank/DDBJ databases">
        <title>Annotation of Magnaporthe poae ATCC 64411.</title>
        <authorList>
            <person name="Ma L.-J."/>
            <person name="Dead R."/>
            <person name="Young S.K."/>
            <person name="Zeng Q."/>
            <person name="Gargeya S."/>
            <person name="Fitzgerald M."/>
            <person name="Haas B."/>
            <person name="Abouelleil A."/>
            <person name="Alvarado L."/>
            <person name="Arachchi H.M."/>
            <person name="Berlin A."/>
            <person name="Brown A."/>
            <person name="Chapman S.B."/>
            <person name="Chen Z."/>
            <person name="Dunbar C."/>
            <person name="Freedman E."/>
            <person name="Gearin G."/>
            <person name="Gellesch M."/>
            <person name="Goldberg J."/>
            <person name="Griggs A."/>
            <person name="Gujja S."/>
            <person name="Heiman D."/>
            <person name="Howarth C."/>
            <person name="Larson L."/>
            <person name="Lui A."/>
            <person name="MacDonald P.J.P."/>
            <person name="Mehta T."/>
            <person name="Montmayeur A."/>
            <person name="Murphy C."/>
            <person name="Neiman D."/>
            <person name="Pearson M."/>
            <person name="Priest M."/>
            <person name="Roberts A."/>
            <person name="Saif S."/>
            <person name="Shea T."/>
            <person name="Shenoy N."/>
            <person name="Sisk P."/>
            <person name="Stolte C."/>
            <person name="Sykes S."/>
            <person name="Yandava C."/>
            <person name="Wortman J."/>
            <person name="Nusbaum C."/>
            <person name="Birren B."/>
        </authorList>
    </citation>
    <scope>NUCLEOTIDE SEQUENCE</scope>
    <source>
        <strain evidence="1">ATCC 64411</strain>
    </source>
</reference>
<dbReference type="EMBL" id="GL876966">
    <property type="protein sequence ID" value="KLU82294.1"/>
    <property type="molecule type" value="Genomic_DNA"/>
</dbReference>
<dbReference type="EMBL" id="ADBL01000328">
    <property type="status" value="NOT_ANNOTATED_CDS"/>
    <property type="molecule type" value="Genomic_DNA"/>
</dbReference>
<evidence type="ECO:0000313" key="3">
    <source>
        <dbReference type="Proteomes" id="UP000011715"/>
    </source>
</evidence>
<dbReference type="EnsemblFungi" id="MAPG_01369T0">
    <property type="protein sequence ID" value="MAPG_01369T0"/>
    <property type="gene ID" value="MAPG_01369"/>
</dbReference>
<reference evidence="2" key="4">
    <citation type="journal article" date="2015" name="G3 (Bethesda)">
        <title>Genome sequences of three phytopathogenic species of the Magnaporthaceae family of fungi.</title>
        <authorList>
            <person name="Okagaki L.H."/>
            <person name="Nunes C.C."/>
            <person name="Sailsbery J."/>
            <person name="Clay B."/>
            <person name="Brown D."/>
            <person name="John T."/>
            <person name="Oh Y."/>
            <person name="Young N."/>
            <person name="Fitzgerald M."/>
            <person name="Haas B.J."/>
            <person name="Zeng Q."/>
            <person name="Young S."/>
            <person name="Adiconis X."/>
            <person name="Fan L."/>
            <person name="Levin J.Z."/>
            <person name="Mitchell T.K."/>
            <person name="Okubara P.A."/>
            <person name="Farman M.L."/>
            <person name="Kohn L.M."/>
            <person name="Birren B."/>
            <person name="Ma L.-J."/>
            <person name="Dean R.A."/>
        </authorList>
    </citation>
    <scope>NUCLEOTIDE SEQUENCE</scope>
    <source>
        <strain evidence="2">ATCC 64411 / 73-15</strain>
    </source>
</reference>
<dbReference type="VEuPathDB" id="FungiDB:MAPG_01369"/>
<reference evidence="2" key="5">
    <citation type="submission" date="2015-06" db="UniProtKB">
        <authorList>
            <consortium name="EnsemblFungi"/>
        </authorList>
    </citation>
    <scope>IDENTIFICATION</scope>
    <source>
        <strain evidence="2">ATCC 64411</strain>
    </source>
</reference>
<evidence type="ECO:0000313" key="2">
    <source>
        <dbReference type="EnsemblFungi" id="MAPG_01369T0"/>
    </source>
</evidence>
<accession>A0A0C4DNI2</accession>
<evidence type="ECO:0000313" key="1">
    <source>
        <dbReference type="EMBL" id="KLU82294.1"/>
    </source>
</evidence>
<reference evidence="1" key="2">
    <citation type="submission" date="2010-05" db="EMBL/GenBank/DDBJ databases">
        <title>The Genome Sequence of Magnaporthe poae strain ATCC 64411.</title>
        <authorList>
            <consortium name="The Broad Institute Genome Sequencing Platform"/>
            <consortium name="Broad Institute Genome Sequencing Center for Infectious Disease"/>
            <person name="Ma L.-J."/>
            <person name="Dead R."/>
            <person name="Young S."/>
            <person name="Zeng Q."/>
            <person name="Koehrsen M."/>
            <person name="Alvarado L."/>
            <person name="Berlin A."/>
            <person name="Chapman S.B."/>
            <person name="Chen Z."/>
            <person name="Freedman E."/>
            <person name="Gellesch M."/>
            <person name="Goldberg J."/>
            <person name="Griggs A."/>
            <person name="Gujja S."/>
            <person name="Heilman E.R."/>
            <person name="Heiman D."/>
            <person name="Hepburn T."/>
            <person name="Howarth C."/>
            <person name="Jen D."/>
            <person name="Larson L."/>
            <person name="Mehta T."/>
            <person name="Neiman D."/>
            <person name="Pearson M."/>
            <person name="Roberts A."/>
            <person name="Saif S."/>
            <person name="Shea T."/>
            <person name="Shenoy N."/>
            <person name="Sisk P."/>
            <person name="Stolte C."/>
            <person name="Sykes S."/>
            <person name="Walk T."/>
            <person name="White J."/>
            <person name="Yandava C."/>
            <person name="Haas B."/>
            <person name="Nusbaum C."/>
            <person name="Birren B."/>
        </authorList>
    </citation>
    <scope>NUCLEOTIDE SEQUENCE</scope>
    <source>
        <strain evidence="1">ATCC 64411</strain>
    </source>
</reference>
<dbReference type="Proteomes" id="UP000011715">
    <property type="component" value="Unassembled WGS sequence"/>
</dbReference>
<proteinExistence type="predicted"/>